<dbReference type="EMBL" id="JASSZA010000006">
    <property type="protein sequence ID" value="KAK2107637.1"/>
    <property type="molecule type" value="Genomic_DNA"/>
</dbReference>
<sequence length="121" mass="12653">MKYQKYLTVLQMAIGVTPSNRGSLLPLKRKLCPSRAGRGPGRPGRGPERERERERGPGGEVAAAGPDGARGARGAAAMAEPAAERRLVLRAGGRVPPRPSLCLRRGAAGTPAPARGPRQGE</sequence>
<evidence type="ECO:0000256" key="1">
    <source>
        <dbReference type="SAM" id="MobiDB-lite"/>
    </source>
</evidence>
<accession>A0ABQ9VEI0</accession>
<feature type="compositionally biased region" description="Low complexity" evidence="1">
    <location>
        <begin position="60"/>
        <end position="81"/>
    </location>
</feature>
<dbReference type="Proteomes" id="UP001266305">
    <property type="component" value="Unassembled WGS sequence"/>
</dbReference>
<feature type="region of interest" description="Disordered" evidence="1">
    <location>
        <begin position="18"/>
        <end position="121"/>
    </location>
</feature>
<comment type="caution">
    <text evidence="2">The sequence shown here is derived from an EMBL/GenBank/DDBJ whole genome shotgun (WGS) entry which is preliminary data.</text>
</comment>
<protein>
    <submittedName>
        <fullName evidence="2">Uncharacterized protein</fullName>
    </submittedName>
</protein>
<organism evidence="2 3">
    <name type="scientific">Saguinus oedipus</name>
    <name type="common">Cotton-top tamarin</name>
    <name type="synonym">Oedipomidas oedipus</name>
    <dbReference type="NCBI Taxonomy" id="9490"/>
    <lineage>
        <taxon>Eukaryota</taxon>
        <taxon>Metazoa</taxon>
        <taxon>Chordata</taxon>
        <taxon>Craniata</taxon>
        <taxon>Vertebrata</taxon>
        <taxon>Euteleostomi</taxon>
        <taxon>Mammalia</taxon>
        <taxon>Eutheria</taxon>
        <taxon>Euarchontoglires</taxon>
        <taxon>Primates</taxon>
        <taxon>Haplorrhini</taxon>
        <taxon>Platyrrhini</taxon>
        <taxon>Cebidae</taxon>
        <taxon>Callitrichinae</taxon>
        <taxon>Saguinus</taxon>
    </lineage>
</organism>
<evidence type="ECO:0000313" key="3">
    <source>
        <dbReference type="Proteomes" id="UP001266305"/>
    </source>
</evidence>
<feature type="compositionally biased region" description="Basic and acidic residues" evidence="1">
    <location>
        <begin position="45"/>
        <end position="57"/>
    </location>
</feature>
<keyword evidence="3" id="KW-1185">Reference proteome</keyword>
<proteinExistence type="predicted"/>
<gene>
    <name evidence="2" type="ORF">P7K49_012802</name>
</gene>
<name>A0ABQ9VEI0_SAGOE</name>
<feature type="compositionally biased region" description="Low complexity" evidence="1">
    <location>
        <begin position="104"/>
        <end position="121"/>
    </location>
</feature>
<reference evidence="2 3" key="1">
    <citation type="submission" date="2023-05" db="EMBL/GenBank/DDBJ databases">
        <title>B98-5 Cell Line De Novo Hybrid Assembly: An Optical Mapping Approach.</title>
        <authorList>
            <person name="Kananen K."/>
            <person name="Auerbach J.A."/>
            <person name="Kautto E."/>
            <person name="Blachly J.S."/>
        </authorList>
    </citation>
    <scope>NUCLEOTIDE SEQUENCE [LARGE SCALE GENOMIC DNA]</scope>
    <source>
        <strain evidence="2">B95-8</strain>
        <tissue evidence="2">Cell line</tissue>
    </source>
</reference>
<evidence type="ECO:0000313" key="2">
    <source>
        <dbReference type="EMBL" id="KAK2107637.1"/>
    </source>
</evidence>